<dbReference type="SUPFAM" id="SSF48452">
    <property type="entry name" value="TPR-like"/>
    <property type="match status" value="1"/>
</dbReference>
<dbReference type="PROSITE" id="PS50005">
    <property type="entry name" value="TPR"/>
    <property type="match status" value="1"/>
</dbReference>
<name>H1L0X9_9EURY</name>
<keyword evidence="1" id="KW-0802">TPR repeat</keyword>
<dbReference type="AlphaFoldDB" id="H1L0X9"/>
<dbReference type="Pfam" id="PF13181">
    <property type="entry name" value="TPR_8"/>
    <property type="match status" value="2"/>
</dbReference>
<dbReference type="STRING" id="647171.MetfoDRAFT_1703"/>
<evidence type="ECO:0000313" key="2">
    <source>
        <dbReference type="EMBL" id="EHP84339.1"/>
    </source>
</evidence>
<dbReference type="InterPro" id="IPR019734">
    <property type="entry name" value="TPR_rpt"/>
</dbReference>
<dbReference type="EMBL" id="AGJL01000054">
    <property type="protein sequence ID" value="EHP84339.1"/>
    <property type="molecule type" value="Genomic_DNA"/>
</dbReference>
<evidence type="ECO:0000313" key="3">
    <source>
        <dbReference type="Proteomes" id="UP000003706"/>
    </source>
</evidence>
<keyword evidence="3" id="KW-1185">Reference proteome</keyword>
<sequence>MFELEEIFESMGRAYIYLGEDEKAIEYFEKLKEINPYYDEIYEIIVLIYEEIGDIEKAKIYKSKIESVENG</sequence>
<organism evidence="2 3">
    <name type="scientific">Methanotorris formicicus Mc-S-70</name>
    <dbReference type="NCBI Taxonomy" id="647171"/>
    <lineage>
        <taxon>Archaea</taxon>
        <taxon>Methanobacteriati</taxon>
        <taxon>Methanobacteriota</taxon>
        <taxon>Methanomada group</taxon>
        <taxon>Methanococci</taxon>
        <taxon>Methanococcales</taxon>
        <taxon>Methanocaldococcaceae</taxon>
        <taxon>Methanotorris</taxon>
    </lineage>
</organism>
<protein>
    <submittedName>
        <fullName evidence="2">TPR repeat-containing protein</fullName>
    </submittedName>
</protein>
<feature type="repeat" description="TPR" evidence="1">
    <location>
        <begin position="5"/>
        <end position="38"/>
    </location>
</feature>
<dbReference type="PATRIC" id="fig|647171.4.peg.1645"/>
<proteinExistence type="predicted"/>
<dbReference type="Gene3D" id="1.25.40.10">
    <property type="entry name" value="Tetratricopeptide repeat domain"/>
    <property type="match status" value="1"/>
</dbReference>
<dbReference type="RefSeq" id="WP_007045126.1">
    <property type="nucleotide sequence ID" value="NZ_AGJL01000054.1"/>
</dbReference>
<reference evidence="2 3" key="1">
    <citation type="submission" date="2011-09" db="EMBL/GenBank/DDBJ databases">
        <title>The draft genome of Methanotorris formicicus Mc-S-70.</title>
        <authorList>
            <consortium name="US DOE Joint Genome Institute (JGI-PGF)"/>
            <person name="Lucas S."/>
            <person name="Han J."/>
            <person name="Lapidus A."/>
            <person name="Cheng J.-F."/>
            <person name="Goodwin L."/>
            <person name="Pitluck S."/>
            <person name="Peters L."/>
            <person name="Land M.L."/>
            <person name="Hauser L."/>
            <person name="Sieprawska-Lupa M."/>
            <person name="Takai K."/>
            <person name="Miyazaki J."/>
            <person name="Whitman W."/>
            <person name="Woyke T.J."/>
        </authorList>
    </citation>
    <scope>NUCLEOTIDE SEQUENCE [LARGE SCALE GENOMIC DNA]</scope>
    <source>
        <strain evidence="2 3">Mc-S-70</strain>
    </source>
</reference>
<comment type="caution">
    <text evidence="2">The sequence shown here is derived from an EMBL/GenBank/DDBJ whole genome shotgun (WGS) entry which is preliminary data.</text>
</comment>
<gene>
    <name evidence="2" type="ORF">MetfoDRAFT_1703</name>
</gene>
<dbReference type="InterPro" id="IPR011990">
    <property type="entry name" value="TPR-like_helical_dom_sf"/>
</dbReference>
<dbReference type="Proteomes" id="UP000003706">
    <property type="component" value="Unassembled WGS sequence"/>
</dbReference>
<evidence type="ECO:0000256" key="1">
    <source>
        <dbReference type="PROSITE-ProRule" id="PRU00339"/>
    </source>
</evidence>
<accession>H1L0X9</accession>